<evidence type="ECO:0000259" key="11">
    <source>
        <dbReference type="Pfam" id="PF02463"/>
    </source>
</evidence>
<dbReference type="FunFam" id="3.40.50.300:FF:000319">
    <property type="entry name" value="DNA repair protein RecN"/>
    <property type="match status" value="1"/>
</dbReference>
<evidence type="ECO:0000256" key="1">
    <source>
        <dbReference type="ARBA" id="ARBA00003618"/>
    </source>
</evidence>
<dbReference type="Proteomes" id="UP000263232">
    <property type="component" value="Chromosome"/>
</dbReference>
<evidence type="ECO:0000313" key="13">
    <source>
        <dbReference type="Proteomes" id="UP000263232"/>
    </source>
</evidence>
<dbReference type="GO" id="GO:0006281">
    <property type="term" value="P:DNA repair"/>
    <property type="evidence" value="ECO:0007669"/>
    <property type="project" value="UniProtKB-KW"/>
</dbReference>
<dbReference type="NCBIfam" id="TIGR00634">
    <property type="entry name" value="recN"/>
    <property type="match status" value="1"/>
</dbReference>
<evidence type="ECO:0000256" key="4">
    <source>
        <dbReference type="ARBA" id="ARBA00022741"/>
    </source>
</evidence>
<reference evidence="12 13" key="1">
    <citation type="submission" date="2017-09" db="EMBL/GenBank/DDBJ databases">
        <title>Complete genome sequence of Oxytococcus suis strain ZY16052.</title>
        <authorList>
            <person name="Li F."/>
        </authorList>
    </citation>
    <scope>NUCLEOTIDE SEQUENCE [LARGE SCALE GENOMIC DNA]</scope>
    <source>
        <strain evidence="12 13">ZY16052</strain>
    </source>
</reference>
<gene>
    <name evidence="12" type="primary">recN</name>
    <name evidence="12" type="ORF">CL176_03615</name>
</gene>
<keyword evidence="4" id="KW-0547">Nucleotide-binding</keyword>
<evidence type="ECO:0000256" key="7">
    <source>
        <dbReference type="ARBA" id="ARBA00023204"/>
    </source>
</evidence>
<evidence type="ECO:0000256" key="5">
    <source>
        <dbReference type="ARBA" id="ARBA00022763"/>
    </source>
</evidence>
<dbReference type="GO" id="GO:0009432">
    <property type="term" value="P:SOS response"/>
    <property type="evidence" value="ECO:0007669"/>
    <property type="project" value="TreeGrafter"/>
</dbReference>
<dbReference type="GO" id="GO:0043590">
    <property type="term" value="C:bacterial nucleoid"/>
    <property type="evidence" value="ECO:0007669"/>
    <property type="project" value="TreeGrafter"/>
</dbReference>
<evidence type="ECO:0000256" key="6">
    <source>
        <dbReference type="ARBA" id="ARBA00022840"/>
    </source>
</evidence>
<comment type="function">
    <text evidence="1 9">May be involved in recombinational repair of damaged DNA.</text>
</comment>
<evidence type="ECO:0000256" key="2">
    <source>
        <dbReference type="ARBA" id="ARBA00009441"/>
    </source>
</evidence>
<dbReference type="GO" id="GO:0005524">
    <property type="term" value="F:ATP binding"/>
    <property type="evidence" value="ECO:0007669"/>
    <property type="project" value="UniProtKB-KW"/>
</dbReference>
<dbReference type="InterPro" id="IPR027417">
    <property type="entry name" value="P-loop_NTPase"/>
</dbReference>
<keyword evidence="10" id="KW-0175">Coiled coil</keyword>
<keyword evidence="7 9" id="KW-0234">DNA repair</keyword>
<evidence type="ECO:0000256" key="8">
    <source>
        <dbReference type="ARBA" id="ARBA00033408"/>
    </source>
</evidence>
<dbReference type="PIRSF" id="PIRSF003128">
    <property type="entry name" value="RecN"/>
    <property type="match status" value="1"/>
</dbReference>
<dbReference type="CDD" id="cd03241">
    <property type="entry name" value="ABC_RecN"/>
    <property type="match status" value="2"/>
</dbReference>
<proteinExistence type="inferred from homology"/>
<dbReference type="GO" id="GO:0006310">
    <property type="term" value="P:DNA recombination"/>
    <property type="evidence" value="ECO:0007669"/>
    <property type="project" value="InterPro"/>
</dbReference>
<organism evidence="12 13">
    <name type="scientific">Suicoccus acidiformans</name>
    <dbReference type="NCBI Taxonomy" id="2036206"/>
    <lineage>
        <taxon>Bacteria</taxon>
        <taxon>Bacillati</taxon>
        <taxon>Bacillota</taxon>
        <taxon>Bacilli</taxon>
        <taxon>Lactobacillales</taxon>
        <taxon>Aerococcaceae</taxon>
        <taxon>Suicoccus</taxon>
    </lineage>
</organism>
<evidence type="ECO:0000256" key="3">
    <source>
        <dbReference type="ARBA" id="ARBA00021315"/>
    </source>
</evidence>
<dbReference type="Pfam" id="PF02463">
    <property type="entry name" value="SMC_N"/>
    <property type="match status" value="1"/>
</dbReference>
<evidence type="ECO:0000256" key="9">
    <source>
        <dbReference type="PIRNR" id="PIRNR003128"/>
    </source>
</evidence>
<keyword evidence="5 9" id="KW-0227">DNA damage</keyword>
<keyword evidence="13" id="KW-1185">Reference proteome</keyword>
<feature type="coiled-coil region" evidence="10">
    <location>
        <begin position="302"/>
        <end position="385"/>
    </location>
</feature>
<feature type="domain" description="RecF/RecN/SMC N-terminal" evidence="11">
    <location>
        <begin position="1"/>
        <end position="526"/>
    </location>
</feature>
<dbReference type="KEGG" id="abae:CL176_03615"/>
<dbReference type="PANTHER" id="PTHR11059">
    <property type="entry name" value="DNA REPAIR PROTEIN RECN"/>
    <property type="match status" value="1"/>
</dbReference>
<dbReference type="InterPro" id="IPR004604">
    <property type="entry name" value="DNA_recomb/repair_RecN"/>
</dbReference>
<protein>
    <recommendedName>
        <fullName evidence="3 9">DNA repair protein RecN</fullName>
    </recommendedName>
    <alternativeName>
        <fullName evidence="8 9">Recombination protein N</fullName>
    </alternativeName>
</protein>
<dbReference type="SUPFAM" id="SSF52540">
    <property type="entry name" value="P-loop containing nucleoside triphosphate hydrolases"/>
    <property type="match status" value="2"/>
</dbReference>
<dbReference type="OrthoDB" id="9806954at2"/>
<dbReference type="Gene3D" id="3.40.50.300">
    <property type="entry name" value="P-loop containing nucleotide triphosphate hydrolases"/>
    <property type="match status" value="2"/>
</dbReference>
<sequence length="571" mass="64892">MLESLSIENFAIIEAVHLTLETGMTVLSGETGAGKSIIIDALGMLCGGRGSVDFIREGSDRLTVEGLFNFERIPEGLRQTLADFGIELRQEEGLIIRREIRQSGRNIIRINGQLANVTLLKDIGQYLVDIHGQNEHQALLDIRQHLGMLDAFAKDSLQETYASYQAAFQTYRGLLAEYQQAFLEETDQMERLRFLKFQAEELAEVELIPGEEEELQALSQRMQHQQKNAELLYGITYALNESEQSVLSQLSGIQANLEQIVSFDFSYPQLLETLREAQAMLEDISHQLAQSQSFIEDSSMDIDAVEARLSELSALKRKYKRSIDELIEYKANLAEEIDRIEHREAYLERLEADLTQAYKQAFELAENLHHQREQAGADLEEAIERELADLYMKDSRFHVRFESAPLFDRLNEQLHPQIPFVQLNEQGLDRVEFYIATNAGESLKPLVRVASGGELSRFMLALKTVFSRDSQAKVMVFDEIDTGVSGRVAQAIAEKMHEVSERHQVLAITHLAQVAAISDQQLYIRKMVSHERTQTQVSPVDGEERVELIAQMMSGKDISDHSRDLAREMLE</sequence>
<keyword evidence="6" id="KW-0067">ATP-binding</keyword>
<dbReference type="RefSeq" id="WP_118990106.1">
    <property type="nucleotide sequence ID" value="NZ_CP023434.1"/>
</dbReference>
<dbReference type="FunFam" id="3.40.50.300:FF:000356">
    <property type="entry name" value="DNA repair protein RecN"/>
    <property type="match status" value="1"/>
</dbReference>
<name>A0A347WJD5_9LACT</name>
<dbReference type="EMBL" id="CP023434">
    <property type="protein sequence ID" value="AXY25192.1"/>
    <property type="molecule type" value="Genomic_DNA"/>
</dbReference>
<comment type="similarity">
    <text evidence="2 9">Belongs to the RecN family.</text>
</comment>
<evidence type="ECO:0000313" key="12">
    <source>
        <dbReference type="EMBL" id="AXY25192.1"/>
    </source>
</evidence>
<dbReference type="PANTHER" id="PTHR11059:SF0">
    <property type="entry name" value="DNA REPAIR PROTEIN RECN"/>
    <property type="match status" value="1"/>
</dbReference>
<dbReference type="AlphaFoldDB" id="A0A347WJD5"/>
<dbReference type="InterPro" id="IPR003395">
    <property type="entry name" value="RecF/RecN/SMC_N"/>
</dbReference>
<evidence type="ECO:0000256" key="10">
    <source>
        <dbReference type="SAM" id="Coils"/>
    </source>
</evidence>
<accession>A0A347WJD5</accession>